<proteinExistence type="predicted"/>
<organism evidence="1">
    <name type="scientific">Kammavanpettai virus</name>
    <dbReference type="NCBI Taxonomy" id="2282480"/>
    <lineage>
        <taxon>Viruses</taxon>
        <taxon>Riboviria</taxon>
        <taxon>Orthornavirae</taxon>
        <taxon>Duplornaviricota</taxon>
        <taxon>Resentoviricetes</taxon>
        <taxon>Reovirales</taxon>
        <taxon>Sedoreoviridae</taxon>
        <taxon>Orbivirus</taxon>
    </lineage>
</organism>
<gene>
    <name evidence="1" type="primary">NS4</name>
</gene>
<accession>A0A3G1RP53</accession>
<sequence>MDCHKEARLKVNMMLPFLRRQEMLGIAEMERIAQKIDVLIVIKKETIAMLRARERFRDMVEKAHEEEEDWPETVLDQLDENDQAIENAKAEIKYLHWSIQQQTIKLSKQARILKNISDQIEQIIILARQLHISF</sequence>
<name>A0A3G1RP53_9REOV</name>
<protein>
    <submittedName>
        <fullName evidence="1">NS4 protein</fullName>
    </submittedName>
</protein>
<evidence type="ECO:0000313" key="1">
    <source>
        <dbReference type="EMBL" id="AXF35762.1"/>
    </source>
</evidence>
<dbReference type="EMBL" id="MG770355">
    <property type="protein sequence ID" value="AXF35762.1"/>
    <property type="molecule type" value="Genomic_RNA"/>
</dbReference>
<reference evidence="1" key="1">
    <citation type="journal article" date="2018" name="J. Gen. Virol.">
        <title>Identification and characterization of novel mosquito-borne (Kammavanpettai virus) and tick-borne (Wad Medani) reoviruses isolated in India.</title>
        <authorList>
            <person name="Yadav P.D."/>
            <person name="Shete A.M."/>
            <person name="Nyayanit D.A."/>
            <person name="Albarino C.G."/>
            <person name="Jain S."/>
            <person name="Guerrero L.W."/>
            <person name="Kumar S."/>
            <person name="Patil D.Y."/>
            <person name="Nichol S.T."/>
            <person name="Mourya D.T."/>
        </authorList>
    </citation>
    <scope>NUCLEOTIDE SEQUENCE</scope>
    <source>
        <strain evidence="1">66413</strain>
    </source>
</reference>